<keyword evidence="2" id="KW-1185">Reference proteome</keyword>
<dbReference type="InterPro" id="IPR055927">
    <property type="entry name" value="DUF7504"/>
</dbReference>
<dbReference type="Proteomes" id="UP000198531">
    <property type="component" value="Unassembled WGS sequence"/>
</dbReference>
<dbReference type="Pfam" id="PF24336">
    <property type="entry name" value="DUF7504"/>
    <property type="match status" value="1"/>
</dbReference>
<name>A0A1I6G0G1_9EURY</name>
<reference evidence="2" key="1">
    <citation type="submission" date="2016-10" db="EMBL/GenBank/DDBJ databases">
        <authorList>
            <person name="Varghese N."/>
            <person name="Submissions S."/>
        </authorList>
    </citation>
    <scope>NUCLEOTIDE SEQUENCE [LARGE SCALE GENOMIC DNA]</scope>
    <source>
        <strain evidence="2">CGMCC 1.7736</strain>
    </source>
</reference>
<dbReference type="EMBL" id="FOYT01000001">
    <property type="protein sequence ID" value="SFR35630.1"/>
    <property type="molecule type" value="Genomic_DNA"/>
</dbReference>
<sequence length="197" mass="21464">MELTERVTNETRDAANVLVLRPQLQSGSDATCKRLLVGDERPVHLLGISFSRPATRWYDHWVEVLGDAPAAAAVVTTPDSFAGDPPDGVAVETVSSPADATGIGMQVTKYLNDWQDEDAAVVVSLDSLTLVLQYVSVETLYRFLHVLTGRLDAVGATGLFFLDPTTQDETTVNTLKTLFHGVLAYDADADDWRLQTQ</sequence>
<dbReference type="AlphaFoldDB" id="A0A1I6G0G1"/>
<dbReference type="STRING" id="553469.SAMN04487947_0346"/>
<evidence type="ECO:0000313" key="1">
    <source>
        <dbReference type="EMBL" id="SFR35630.1"/>
    </source>
</evidence>
<evidence type="ECO:0000313" key="2">
    <source>
        <dbReference type="Proteomes" id="UP000198531"/>
    </source>
</evidence>
<organism evidence="1 2">
    <name type="scientific">Halogeometricum rufum</name>
    <dbReference type="NCBI Taxonomy" id="553469"/>
    <lineage>
        <taxon>Archaea</taxon>
        <taxon>Methanobacteriati</taxon>
        <taxon>Methanobacteriota</taxon>
        <taxon>Stenosarchaea group</taxon>
        <taxon>Halobacteria</taxon>
        <taxon>Halobacteriales</taxon>
        <taxon>Haloferacaceae</taxon>
        <taxon>Halogeometricum</taxon>
    </lineage>
</organism>
<evidence type="ECO:0008006" key="3">
    <source>
        <dbReference type="Google" id="ProtNLM"/>
    </source>
</evidence>
<dbReference type="OrthoDB" id="109251at2157"/>
<protein>
    <recommendedName>
        <fullName evidence="3">DUF835 domain-containing protein</fullName>
    </recommendedName>
</protein>
<accession>A0A1I6G0G1</accession>
<dbReference type="RefSeq" id="WP_089804012.1">
    <property type="nucleotide sequence ID" value="NZ_FOYT01000001.1"/>
</dbReference>
<gene>
    <name evidence="1" type="ORF">SAMN04487947_0346</name>
</gene>
<proteinExistence type="predicted"/>